<reference evidence="5" key="3">
    <citation type="submission" date="2022-09" db="EMBL/GenBank/DDBJ databases">
        <title>Complete genome sequence of Vulcanisaeta souniana.</title>
        <authorList>
            <person name="Kato S."/>
            <person name="Itoh T."/>
            <person name="Ohkuma M."/>
        </authorList>
    </citation>
    <scope>NUCLEOTIDE SEQUENCE [LARGE SCALE GENOMIC DNA]</scope>
    <source>
        <strain evidence="5">JCM 11219</strain>
    </source>
</reference>
<reference evidence="3" key="1">
    <citation type="journal article" date="2014" name="Int. J. Syst. Evol. Microbiol.">
        <title>Complete genome sequence of Corynebacterium casei LMG S-19264T (=DSM 44701T), isolated from a smear-ripened cheese.</title>
        <authorList>
            <consortium name="US DOE Joint Genome Institute (JGI-PGF)"/>
            <person name="Walter F."/>
            <person name="Albersmeier A."/>
            <person name="Kalinowski J."/>
            <person name="Ruckert C."/>
        </authorList>
    </citation>
    <scope>NUCLEOTIDE SEQUENCE</scope>
    <source>
        <strain evidence="3">JCM 11219</strain>
    </source>
</reference>
<reference evidence="3" key="2">
    <citation type="submission" date="2020-09" db="EMBL/GenBank/DDBJ databases">
        <authorList>
            <person name="Sun Q."/>
            <person name="Ohkuma M."/>
        </authorList>
    </citation>
    <scope>NUCLEOTIDE SEQUENCE</scope>
    <source>
        <strain evidence="3">JCM 11219</strain>
    </source>
</reference>
<dbReference type="SUPFAM" id="SSF52540">
    <property type="entry name" value="P-loop containing nucleoside triphosphate hydrolases"/>
    <property type="match status" value="1"/>
</dbReference>
<accession>A0A830E2D0</accession>
<dbReference type="EMBL" id="BMNM01000003">
    <property type="protein sequence ID" value="GGI75424.1"/>
    <property type="molecule type" value="Genomic_DNA"/>
</dbReference>
<gene>
    <name evidence="3" type="ORF">GCM10007112_10260</name>
    <name evidence="2" type="ORF">Vsou_15100</name>
</gene>
<evidence type="ECO:0000313" key="3">
    <source>
        <dbReference type="EMBL" id="GGI75424.1"/>
    </source>
</evidence>
<evidence type="ECO:0000259" key="1">
    <source>
        <dbReference type="Pfam" id="PF01656"/>
    </source>
</evidence>
<dbReference type="PANTHER" id="PTHR13696">
    <property type="entry name" value="P-LOOP CONTAINING NUCLEOSIDE TRIPHOSPHATE HYDROLASE"/>
    <property type="match status" value="1"/>
</dbReference>
<dbReference type="EMBL" id="AP026830">
    <property type="protein sequence ID" value="BDR92417.1"/>
    <property type="molecule type" value="Genomic_DNA"/>
</dbReference>
<dbReference type="Pfam" id="PF01656">
    <property type="entry name" value="CbiA"/>
    <property type="match status" value="1"/>
</dbReference>
<evidence type="ECO:0000313" key="2">
    <source>
        <dbReference type="EMBL" id="BDR92417.1"/>
    </source>
</evidence>
<dbReference type="CDD" id="cd02042">
    <property type="entry name" value="ParAB_family"/>
    <property type="match status" value="1"/>
</dbReference>
<reference evidence="2" key="4">
    <citation type="journal article" date="2023" name="Microbiol. Resour. Announc.">
        <title>Complete Genome Sequence of Vulcanisaeta souniana Strain IC-059, a Hyperthermophilic Archaeon Isolated from Hot Spring Water in Japan.</title>
        <authorList>
            <person name="Kato S."/>
            <person name="Itoh T."/>
            <person name="Wu L."/>
            <person name="Ma J."/>
            <person name="Ohkuma M."/>
        </authorList>
    </citation>
    <scope>NUCLEOTIDE SEQUENCE</scope>
    <source>
        <strain evidence="2">JCM 11219</strain>
    </source>
</reference>
<keyword evidence="5" id="KW-1185">Reference proteome</keyword>
<dbReference type="AlphaFoldDB" id="A0A830E2D0"/>
<evidence type="ECO:0000313" key="4">
    <source>
        <dbReference type="Proteomes" id="UP000657075"/>
    </source>
</evidence>
<dbReference type="Proteomes" id="UP000657075">
    <property type="component" value="Unassembled WGS sequence"/>
</dbReference>
<dbReference type="Proteomes" id="UP001060771">
    <property type="component" value="Chromosome"/>
</dbReference>
<name>A0A830E2D0_9CREN</name>
<evidence type="ECO:0000313" key="5">
    <source>
        <dbReference type="Proteomes" id="UP001060771"/>
    </source>
</evidence>
<organism evidence="3 4">
    <name type="scientific">Vulcanisaeta souniana JCM 11219</name>
    <dbReference type="NCBI Taxonomy" id="1293586"/>
    <lineage>
        <taxon>Archaea</taxon>
        <taxon>Thermoproteota</taxon>
        <taxon>Thermoprotei</taxon>
        <taxon>Thermoproteales</taxon>
        <taxon>Thermoproteaceae</taxon>
        <taxon>Vulcanisaeta</taxon>
    </lineage>
</organism>
<dbReference type="GeneID" id="76207061"/>
<dbReference type="InterPro" id="IPR002586">
    <property type="entry name" value="CobQ/CobB/MinD/ParA_Nub-bd_dom"/>
</dbReference>
<dbReference type="RefSeq" id="WP_188602969.1">
    <property type="nucleotide sequence ID" value="NZ_AP026830.1"/>
</dbReference>
<dbReference type="Gene3D" id="3.40.50.300">
    <property type="entry name" value="P-loop containing nucleotide triphosphate hydrolases"/>
    <property type="match status" value="1"/>
</dbReference>
<dbReference type="InterPro" id="IPR050678">
    <property type="entry name" value="DNA_Partitioning_ATPase"/>
</dbReference>
<sequence>MLTVLFLSQKGGVGKTLITTSLATALAISGYRTWFIDLDPNATASRVLGVNNPGSVNGALTYMMGITKAVRTSTAFIEDGVVGNIKVIPPGASPITNPYTALPSTTVLSSRISSLIKGIGNYRVRPNFILIDTPALSLALNPGLMMALIGNADVITLVATDEPGGMGWLGNMLEYASTMGPGKEGIVVLNKLSSIRGNLDIGVKNVVKILRNPAIEAAWRLGSIPYLVKDPELGQFRKAIDELTALLERLNAERVWVSP</sequence>
<protein>
    <recommendedName>
        <fullName evidence="1">CobQ/CobB/MinD/ParA nucleotide binding domain-containing protein</fullName>
    </recommendedName>
</protein>
<dbReference type="OrthoDB" id="34582at2157"/>
<dbReference type="PANTHER" id="PTHR13696:SF52">
    <property type="entry name" value="PARA FAMILY PROTEIN CT_582"/>
    <property type="match status" value="1"/>
</dbReference>
<dbReference type="InterPro" id="IPR027417">
    <property type="entry name" value="P-loop_NTPase"/>
</dbReference>
<feature type="domain" description="CobQ/CobB/MinD/ParA nucleotide binding" evidence="1">
    <location>
        <begin position="5"/>
        <end position="168"/>
    </location>
</feature>
<proteinExistence type="predicted"/>